<dbReference type="Gene3D" id="2.40.20.10">
    <property type="entry name" value="Plasminogen Kringle 4"/>
    <property type="match status" value="1"/>
</dbReference>
<keyword evidence="2" id="KW-0964">Secreted</keyword>
<dbReference type="InterPro" id="IPR038178">
    <property type="entry name" value="Kringle_sf"/>
</dbReference>
<feature type="domain" description="EGF-like" evidence="16">
    <location>
        <begin position="19"/>
        <end position="55"/>
    </location>
</feature>
<proteinExistence type="predicted"/>
<feature type="disulfide bond" evidence="14">
    <location>
        <begin position="104"/>
        <end position="121"/>
    </location>
</feature>
<feature type="domain" description="Kringle" evidence="17">
    <location>
        <begin position="138"/>
        <end position="220"/>
    </location>
</feature>
<keyword evidence="5" id="KW-0645">Protease</keyword>
<dbReference type="GO" id="GO:0004252">
    <property type="term" value="F:serine-type endopeptidase activity"/>
    <property type="evidence" value="ECO:0007669"/>
    <property type="project" value="UniProtKB-EC"/>
</dbReference>
<dbReference type="CDD" id="cd00190">
    <property type="entry name" value="Tryp_SPc"/>
    <property type="match status" value="1"/>
</dbReference>
<evidence type="ECO:0000256" key="4">
    <source>
        <dbReference type="ARBA" id="ARBA00022572"/>
    </source>
</evidence>
<evidence type="ECO:0000256" key="14">
    <source>
        <dbReference type="PROSITE-ProRule" id="PRU00076"/>
    </source>
</evidence>
<feature type="domain" description="Peptidase S1" evidence="18">
    <location>
        <begin position="259"/>
        <end position="450"/>
    </location>
</feature>
<evidence type="ECO:0000256" key="5">
    <source>
        <dbReference type="ARBA" id="ARBA00022670"/>
    </source>
</evidence>
<sequence length="466" mass="51538">MTYEDEQPFTGWWDDYLDATKECDPNPCNRGICKQETAGGFTCSCPEPYSGRICQNMKDVCKNVSCGRGDCLLTSVAPFYRCKCQVPFIAPTCNKASACKPNPCQNGGSCIKIKNQTSFRCLCHNGFTGKFCQVGPSDCMEGEGVSYRGMVSVTKEGRDCLHWNSGFIRRKGVDIINDYPDSYAIGEHNFCRNPDWDTRPWCYVKLDGELEYEHCNIRSCSAAPPTLKPSVVPVPPTEAEPQPGQFSQCGQPQHVLTRIIGGRKSLPGAHPWQVSVQMREKGFPYPFRHQCGGILIGSCWVLTAGHCISDNMDLQVMLGGLDISNRVESTQIIPVKKTFVHKDYRKTPDAVYNDVAMLQLKTTDKPYCAKETRFVKAPCLPLQPFSSGTQCVVSGWGVTKTKPYGTNLLLDARVVLISDQQCKQPDVYGNLIDDSMFCAGNMRGGVDSCQVCVCVCVCVNDLTVVM</sequence>
<dbReference type="InterPro" id="IPR018056">
    <property type="entry name" value="Kringle_CS"/>
</dbReference>
<evidence type="ECO:0000259" key="17">
    <source>
        <dbReference type="PROSITE" id="PS50070"/>
    </source>
</evidence>
<dbReference type="InterPro" id="IPR001314">
    <property type="entry name" value="Peptidase_S1A"/>
</dbReference>
<dbReference type="CDD" id="cd00054">
    <property type="entry name" value="EGF_CA"/>
    <property type="match status" value="2"/>
</dbReference>
<dbReference type="Gene3D" id="2.10.25.10">
    <property type="entry name" value="Laminin"/>
    <property type="match status" value="2"/>
</dbReference>
<evidence type="ECO:0000256" key="7">
    <source>
        <dbReference type="ARBA" id="ARBA00022737"/>
    </source>
</evidence>
<dbReference type="EMBL" id="JANIIK010000040">
    <property type="protein sequence ID" value="KAJ3607449.1"/>
    <property type="molecule type" value="Genomic_DNA"/>
</dbReference>
<feature type="disulfide bond" evidence="14">
    <location>
        <begin position="123"/>
        <end position="132"/>
    </location>
</feature>
<dbReference type="GO" id="GO:0005509">
    <property type="term" value="F:calcium ion binding"/>
    <property type="evidence" value="ECO:0007669"/>
    <property type="project" value="InterPro"/>
</dbReference>
<dbReference type="InterPro" id="IPR013806">
    <property type="entry name" value="Kringle-like"/>
</dbReference>
<evidence type="ECO:0000259" key="16">
    <source>
        <dbReference type="PROSITE" id="PS50026"/>
    </source>
</evidence>
<dbReference type="InterPro" id="IPR000001">
    <property type="entry name" value="Kringle"/>
</dbReference>
<evidence type="ECO:0000256" key="15">
    <source>
        <dbReference type="PROSITE-ProRule" id="PRU00121"/>
    </source>
</evidence>
<dbReference type="FunFam" id="2.40.20.10:FF:000001">
    <property type="entry name" value="Urokinase-type plasminogen activator"/>
    <property type="match status" value="1"/>
</dbReference>
<evidence type="ECO:0000256" key="13">
    <source>
        <dbReference type="ARBA" id="ARBA00038868"/>
    </source>
</evidence>
<dbReference type="InterPro" id="IPR009003">
    <property type="entry name" value="Peptidase_S1_PA"/>
</dbReference>
<keyword evidence="9" id="KW-0720">Serine protease</keyword>
<keyword evidence="8" id="KW-0378">Hydrolase</keyword>
<dbReference type="Pfam" id="PF00051">
    <property type="entry name" value="Kringle"/>
    <property type="match status" value="1"/>
</dbReference>
<dbReference type="SMART" id="SM00020">
    <property type="entry name" value="Tryp_SPc"/>
    <property type="match status" value="1"/>
</dbReference>
<dbReference type="FunFam" id="2.10.25.10:FF:000321">
    <property type="entry name" value="Protein delta homolog 1"/>
    <property type="match status" value="1"/>
</dbReference>
<dbReference type="PRINTS" id="PR00722">
    <property type="entry name" value="CHYMOTRYPSIN"/>
</dbReference>
<keyword evidence="20" id="KW-1185">Reference proteome</keyword>
<evidence type="ECO:0000259" key="18">
    <source>
        <dbReference type="PROSITE" id="PS50240"/>
    </source>
</evidence>
<dbReference type="PROSITE" id="PS01186">
    <property type="entry name" value="EGF_2"/>
    <property type="match status" value="3"/>
</dbReference>
<dbReference type="GO" id="GO:0006508">
    <property type="term" value="P:proteolysis"/>
    <property type="evidence" value="ECO:0007669"/>
    <property type="project" value="UniProtKB-KW"/>
</dbReference>
<keyword evidence="7" id="KW-0677">Repeat</keyword>
<dbReference type="PROSITE" id="PS00021">
    <property type="entry name" value="KRINGLE_1"/>
    <property type="match status" value="1"/>
</dbReference>
<keyword evidence="4 15" id="KW-0420">Kringle</keyword>
<dbReference type="SUPFAM" id="SSF50494">
    <property type="entry name" value="Trypsin-like serine proteases"/>
    <property type="match status" value="1"/>
</dbReference>
<gene>
    <name evidence="19" type="ORF">NHX12_024500</name>
</gene>
<feature type="domain" description="EGF-like" evidence="16">
    <location>
        <begin position="95"/>
        <end position="133"/>
    </location>
</feature>
<dbReference type="InterPro" id="IPR050127">
    <property type="entry name" value="Serine_Proteases_S1"/>
</dbReference>
<keyword evidence="3 14" id="KW-0245">EGF-like domain</keyword>
<dbReference type="PANTHER" id="PTHR24264">
    <property type="entry name" value="TRYPSIN-RELATED"/>
    <property type="match status" value="1"/>
</dbReference>
<dbReference type="PROSITE" id="PS50070">
    <property type="entry name" value="KRINGLE_2"/>
    <property type="match status" value="1"/>
</dbReference>
<dbReference type="InterPro" id="IPR043504">
    <property type="entry name" value="Peptidase_S1_PA_chymotrypsin"/>
</dbReference>
<evidence type="ECO:0000256" key="9">
    <source>
        <dbReference type="ARBA" id="ARBA00022825"/>
    </source>
</evidence>
<dbReference type="EC" id="3.4.21.4" evidence="13"/>
<dbReference type="Pfam" id="PF00008">
    <property type="entry name" value="EGF"/>
    <property type="match status" value="2"/>
</dbReference>
<dbReference type="FunFam" id="2.40.10.10:FF:000004">
    <property type="entry name" value="Tryptase gamma 1"/>
    <property type="match status" value="1"/>
</dbReference>
<name>A0A9Q0IQS2_9TELE</name>
<dbReference type="PRINTS" id="PR00018">
    <property type="entry name" value="KRINGLE"/>
</dbReference>
<evidence type="ECO:0000256" key="8">
    <source>
        <dbReference type="ARBA" id="ARBA00022801"/>
    </source>
</evidence>
<dbReference type="PANTHER" id="PTHR24264:SF40">
    <property type="entry name" value="HYALURONAN-BINDING PROTEIN 2"/>
    <property type="match status" value="1"/>
</dbReference>
<dbReference type="Proteomes" id="UP001148018">
    <property type="component" value="Unassembled WGS sequence"/>
</dbReference>
<protein>
    <recommendedName>
        <fullName evidence="13">trypsin</fullName>
        <ecNumber evidence="13">3.4.21.4</ecNumber>
    </recommendedName>
</protein>
<evidence type="ECO:0000256" key="12">
    <source>
        <dbReference type="ARBA" id="ARBA00036320"/>
    </source>
</evidence>
<dbReference type="SUPFAM" id="SSF57196">
    <property type="entry name" value="EGF/Laminin"/>
    <property type="match status" value="1"/>
</dbReference>
<keyword evidence="10 14" id="KW-1015">Disulfide bond</keyword>
<dbReference type="PROSITE" id="PS50240">
    <property type="entry name" value="TRYPSIN_DOM"/>
    <property type="match status" value="1"/>
</dbReference>
<dbReference type="OrthoDB" id="9937281at2759"/>
<dbReference type="CDD" id="cd00108">
    <property type="entry name" value="KR"/>
    <property type="match status" value="1"/>
</dbReference>
<evidence type="ECO:0000256" key="6">
    <source>
        <dbReference type="ARBA" id="ARBA00022729"/>
    </source>
</evidence>
<feature type="disulfide bond" evidence="14">
    <location>
        <begin position="45"/>
        <end position="54"/>
    </location>
</feature>
<feature type="disulfide bond" evidence="14">
    <location>
        <begin position="23"/>
        <end position="33"/>
    </location>
</feature>
<evidence type="ECO:0000256" key="2">
    <source>
        <dbReference type="ARBA" id="ARBA00022525"/>
    </source>
</evidence>
<evidence type="ECO:0000256" key="10">
    <source>
        <dbReference type="ARBA" id="ARBA00023157"/>
    </source>
</evidence>
<dbReference type="SMART" id="SM00130">
    <property type="entry name" value="KR"/>
    <property type="match status" value="1"/>
</dbReference>
<keyword evidence="11" id="KW-0325">Glycoprotein</keyword>
<organism evidence="19 20">
    <name type="scientific">Muraenolepis orangiensis</name>
    <name type="common">Patagonian moray cod</name>
    <dbReference type="NCBI Taxonomy" id="630683"/>
    <lineage>
        <taxon>Eukaryota</taxon>
        <taxon>Metazoa</taxon>
        <taxon>Chordata</taxon>
        <taxon>Craniata</taxon>
        <taxon>Vertebrata</taxon>
        <taxon>Euteleostomi</taxon>
        <taxon>Actinopterygii</taxon>
        <taxon>Neopterygii</taxon>
        <taxon>Teleostei</taxon>
        <taxon>Neoteleostei</taxon>
        <taxon>Acanthomorphata</taxon>
        <taxon>Zeiogadaria</taxon>
        <taxon>Gadariae</taxon>
        <taxon>Gadiformes</taxon>
        <taxon>Muraenolepidoidei</taxon>
        <taxon>Muraenolepididae</taxon>
        <taxon>Muraenolepis</taxon>
    </lineage>
</organism>
<dbReference type="Pfam" id="PF00089">
    <property type="entry name" value="Trypsin"/>
    <property type="match status" value="1"/>
</dbReference>
<dbReference type="InterPro" id="IPR000742">
    <property type="entry name" value="EGF"/>
</dbReference>
<keyword evidence="6" id="KW-0732">Signal</keyword>
<evidence type="ECO:0000313" key="20">
    <source>
        <dbReference type="Proteomes" id="UP001148018"/>
    </source>
</evidence>
<dbReference type="SMART" id="SM00179">
    <property type="entry name" value="EGF_CA"/>
    <property type="match status" value="2"/>
</dbReference>
<evidence type="ECO:0000256" key="11">
    <source>
        <dbReference type="ARBA" id="ARBA00023180"/>
    </source>
</evidence>
<comment type="caution">
    <text evidence="19">The sequence shown here is derived from an EMBL/GenBank/DDBJ whole genome shotgun (WGS) entry which is preliminary data.</text>
</comment>
<evidence type="ECO:0000256" key="1">
    <source>
        <dbReference type="ARBA" id="ARBA00004613"/>
    </source>
</evidence>
<dbReference type="SUPFAM" id="SSF57440">
    <property type="entry name" value="Kringle-like"/>
    <property type="match status" value="1"/>
</dbReference>
<evidence type="ECO:0000256" key="3">
    <source>
        <dbReference type="ARBA" id="ARBA00022536"/>
    </source>
</evidence>
<dbReference type="PROSITE" id="PS50026">
    <property type="entry name" value="EGF_3"/>
    <property type="match status" value="2"/>
</dbReference>
<dbReference type="InterPro" id="IPR001881">
    <property type="entry name" value="EGF-like_Ca-bd_dom"/>
</dbReference>
<dbReference type="PROSITE" id="PS00134">
    <property type="entry name" value="TRYPSIN_HIS"/>
    <property type="match status" value="1"/>
</dbReference>
<accession>A0A9Q0IQS2</accession>
<reference evidence="19" key="1">
    <citation type="submission" date="2022-07" db="EMBL/GenBank/DDBJ databases">
        <title>Chromosome-level genome of Muraenolepis orangiensis.</title>
        <authorList>
            <person name="Kim J."/>
        </authorList>
    </citation>
    <scope>NUCLEOTIDE SEQUENCE</scope>
    <source>
        <strain evidence="19">KU_S4_2022</strain>
        <tissue evidence="19">Muscle</tissue>
    </source>
</reference>
<comment type="caution">
    <text evidence="14">Lacks conserved residue(s) required for the propagation of feature annotation.</text>
</comment>
<dbReference type="SMART" id="SM00181">
    <property type="entry name" value="EGF"/>
    <property type="match status" value="3"/>
</dbReference>
<dbReference type="PROSITE" id="PS00022">
    <property type="entry name" value="EGF_1"/>
    <property type="match status" value="2"/>
</dbReference>
<dbReference type="AlphaFoldDB" id="A0A9Q0IQS2"/>
<evidence type="ECO:0000313" key="19">
    <source>
        <dbReference type="EMBL" id="KAJ3607449.1"/>
    </source>
</evidence>
<comment type="catalytic activity">
    <reaction evidence="12">
        <text>Preferential cleavage: Arg-|-Xaa, Lys-|-Xaa.</text>
        <dbReference type="EC" id="3.4.21.4"/>
    </reaction>
</comment>
<comment type="subcellular location">
    <subcellularLocation>
        <location evidence="1">Secreted</location>
    </subcellularLocation>
</comment>
<dbReference type="InterPro" id="IPR001254">
    <property type="entry name" value="Trypsin_dom"/>
</dbReference>
<dbReference type="InterPro" id="IPR018114">
    <property type="entry name" value="TRYPSIN_HIS"/>
</dbReference>
<dbReference type="GO" id="GO:0005615">
    <property type="term" value="C:extracellular space"/>
    <property type="evidence" value="ECO:0007669"/>
    <property type="project" value="TreeGrafter"/>
</dbReference>
<dbReference type="Gene3D" id="2.40.10.10">
    <property type="entry name" value="Trypsin-like serine proteases"/>
    <property type="match status" value="2"/>
</dbReference>